<proteinExistence type="predicted"/>
<dbReference type="AlphaFoldDB" id="A0A850QNN8"/>
<reference evidence="1 2" key="1">
    <citation type="submission" date="2020-06" db="EMBL/GenBank/DDBJ databases">
        <authorList>
            <person name="Qiu C."/>
            <person name="Liu Z."/>
        </authorList>
    </citation>
    <scope>NUCLEOTIDE SEQUENCE [LARGE SCALE GENOMIC DNA]</scope>
    <source>
        <strain evidence="1 2">EM 1</strain>
    </source>
</reference>
<dbReference type="InterPro" id="IPR043991">
    <property type="entry name" value="Gp3-like"/>
</dbReference>
<organism evidence="1 2">
    <name type="scientific">Undibacterium oligocarboniphilum</name>
    <dbReference type="NCBI Taxonomy" id="666702"/>
    <lineage>
        <taxon>Bacteria</taxon>
        <taxon>Pseudomonadati</taxon>
        <taxon>Pseudomonadota</taxon>
        <taxon>Betaproteobacteria</taxon>
        <taxon>Burkholderiales</taxon>
        <taxon>Oxalobacteraceae</taxon>
        <taxon>Undibacterium</taxon>
    </lineage>
</organism>
<evidence type="ECO:0000313" key="1">
    <source>
        <dbReference type="EMBL" id="NVO78993.1"/>
    </source>
</evidence>
<dbReference type="RefSeq" id="WP_176804528.1">
    <property type="nucleotide sequence ID" value="NZ_JABXYJ010000008.1"/>
</dbReference>
<protein>
    <submittedName>
        <fullName evidence="1">Uncharacterized protein</fullName>
    </submittedName>
</protein>
<name>A0A850QNN8_9BURK</name>
<accession>A0A850QNN8</accession>
<comment type="caution">
    <text evidence="1">The sequence shown here is derived from an EMBL/GenBank/DDBJ whole genome shotgun (WGS) entry which is preliminary data.</text>
</comment>
<dbReference type="Proteomes" id="UP000588051">
    <property type="component" value="Unassembled WGS sequence"/>
</dbReference>
<keyword evidence="2" id="KW-1185">Reference proteome</keyword>
<gene>
    <name evidence="1" type="ORF">HV832_14275</name>
</gene>
<evidence type="ECO:0000313" key="2">
    <source>
        <dbReference type="Proteomes" id="UP000588051"/>
    </source>
</evidence>
<sequence length="422" mass="48007">MTVSNRPVPRSIVDELQLTMQVVGRIRLGKKVLTKELAGNQRAVHIYDQGLKDGLSYDQIEQLLVKETSKKNPLKMENTQHFTFSQKDFHDPNALHELNRMYGEDRGNGRLVYSIPIRFTSDDPLSVMPHRFAMYSTKGVIYFSEYSNEGTRHCMRYPTPPTSATATRITRSFGPRPKEFRMDDDIPDGICNFENCPQFQAKQCRLDLSLQFSIPGIRGAGVIQANTSSTNSLKQWHKTLSFVSHLQGTLRNTEFTLTKICMEVPYFSERGLEKSKQWVTVLVSDIDTCKALEEYWLNQQLDSSDVVHKAVALLENVPGESESDSSQPATAASDVELDERHEMLMQFLASLKAANLTPLERAVKELRAYLKYFGESPAVFNQYAIHKHGDNWASEQKIVEKEILHISTLTVSELQHLLSPFK</sequence>
<dbReference type="Pfam" id="PF18897">
    <property type="entry name" value="Gp3-like"/>
    <property type="match status" value="1"/>
</dbReference>
<dbReference type="EMBL" id="JABXYJ010000008">
    <property type="protein sequence ID" value="NVO78993.1"/>
    <property type="molecule type" value="Genomic_DNA"/>
</dbReference>